<dbReference type="InterPro" id="IPR035959">
    <property type="entry name" value="RutC-like_sf"/>
</dbReference>
<protein>
    <submittedName>
        <fullName evidence="2">Uncharacterized protein</fullName>
    </submittedName>
</protein>
<dbReference type="SUPFAM" id="SSF55298">
    <property type="entry name" value="YjgF-like"/>
    <property type="match status" value="1"/>
</dbReference>
<dbReference type="CDD" id="cd00448">
    <property type="entry name" value="YjgF_YER057c_UK114_family"/>
    <property type="match status" value="1"/>
</dbReference>
<evidence type="ECO:0000313" key="3">
    <source>
        <dbReference type="Proteomes" id="UP001296104"/>
    </source>
</evidence>
<reference evidence="2" key="1">
    <citation type="submission" date="2023-11" db="EMBL/GenBank/DDBJ databases">
        <authorList>
            <person name="Alioto T."/>
            <person name="Alioto T."/>
            <person name="Gomez Garrido J."/>
        </authorList>
    </citation>
    <scope>NUCLEOTIDE SEQUENCE</scope>
</reference>
<dbReference type="GO" id="GO:0005829">
    <property type="term" value="C:cytosol"/>
    <property type="evidence" value="ECO:0007669"/>
    <property type="project" value="TreeGrafter"/>
</dbReference>
<comment type="caution">
    <text evidence="2">The sequence shown here is derived from an EMBL/GenBank/DDBJ whole genome shotgun (WGS) entry which is preliminary data.</text>
</comment>
<organism evidence="2 3">
    <name type="scientific">Lecanosticta acicola</name>
    <dbReference type="NCBI Taxonomy" id="111012"/>
    <lineage>
        <taxon>Eukaryota</taxon>
        <taxon>Fungi</taxon>
        <taxon>Dikarya</taxon>
        <taxon>Ascomycota</taxon>
        <taxon>Pezizomycotina</taxon>
        <taxon>Dothideomycetes</taxon>
        <taxon>Dothideomycetidae</taxon>
        <taxon>Mycosphaerellales</taxon>
        <taxon>Mycosphaerellaceae</taxon>
        <taxon>Lecanosticta</taxon>
    </lineage>
</organism>
<comment type="similarity">
    <text evidence="1">Belongs to the RutC family.</text>
</comment>
<dbReference type="PANTHER" id="PTHR11803">
    <property type="entry name" value="2-IMINOBUTANOATE/2-IMINOPROPANOATE DEAMINASE RIDA"/>
    <property type="match status" value="1"/>
</dbReference>
<sequence>MPDPSKTLETIPGAPLPNHNAYSLVVRSSGETIHIAGWMGDDPETGKIVEGGVEAQADQAMRNIRTCLLAADSSMDKIVRRRLYFLDIKKDLKTVMDVWNRYVPKPGPVSTAMQISGLAKEGAFVEIEVDAEA</sequence>
<accession>A0AAI9EEA2</accession>
<dbReference type="EMBL" id="CAVMBE010000073">
    <property type="protein sequence ID" value="CAK4032905.1"/>
    <property type="molecule type" value="Genomic_DNA"/>
</dbReference>
<proteinExistence type="inferred from homology"/>
<keyword evidence="3" id="KW-1185">Reference proteome</keyword>
<name>A0AAI9EEA2_9PEZI</name>
<evidence type="ECO:0000256" key="1">
    <source>
        <dbReference type="ARBA" id="ARBA00010552"/>
    </source>
</evidence>
<dbReference type="Proteomes" id="UP001296104">
    <property type="component" value="Unassembled WGS sequence"/>
</dbReference>
<dbReference type="Pfam" id="PF01042">
    <property type="entry name" value="Ribonuc_L-PSP"/>
    <property type="match status" value="1"/>
</dbReference>
<dbReference type="PANTHER" id="PTHR11803:SF58">
    <property type="entry name" value="PROTEIN HMF1-RELATED"/>
    <property type="match status" value="1"/>
</dbReference>
<gene>
    <name evidence="2" type="ORF">LECACI_7A008063</name>
</gene>
<dbReference type="InterPro" id="IPR006175">
    <property type="entry name" value="YjgF/YER057c/UK114"/>
</dbReference>
<dbReference type="Gene3D" id="3.30.1330.40">
    <property type="entry name" value="RutC-like"/>
    <property type="match status" value="1"/>
</dbReference>
<dbReference type="GO" id="GO:0019239">
    <property type="term" value="F:deaminase activity"/>
    <property type="evidence" value="ECO:0007669"/>
    <property type="project" value="TreeGrafter"/>
</dbReference>
<evidence type="ECO:0000313" key="2">
    <source>
        <dbReference type="EMBL" id="CAK4032905.1"/>
    </source>
</evidence>
<dbReference type="AlphaFoldDB" id="A0AAI9EEA2"/>